<dbReference type="eggNOG" id="ENOG502SDW2">
    <property type="taxonomic scope" value="Eukaryota"/>
</dbReference>
<feature type="signal peptide" evidence="1">
    <location>
        <begin position="1"/>
        <end position="24"/>
    </location>
</feature>
<keyword evidence="1" id="KW-0732">Signal</keyword>
<reference evidence="2 3" key="1">
    <citation type="submission" date="2012-04" db="EMBL/GenBank/DDBJ databases">
        <title>The Genome Sequence of Saprolegnia declina VS20.</title>
        <authorList>
            <consortium name="The Broad Institute Genome Sequencing Platform"/>
            <person name="Russ C."/>
            <person name="Nusbaum C."/>
            <person name="Tyler B."/>
            <person name="van West P."/>
            <person name="Dieguez-Uribeondo J."/>
            <person name="de Bruijn I."/>
            <person name="Tripathy S."/>
            <person name="Jiang R."/>
            <person name="Young S.K."/>
            <person name="Zeng Q."/>
            <person name="Gargeya S."/>
            <person name="Fitzgerald M."/>
            <person name="Haas B."/>
            <person name="Abouelleil A."/>
            <person name="Alvarado L."/>
            <person name="Arachchi H.M."/>
            <person name="Berlin A."/>
            <person name="Chapman S.B."/>
            <person name="Goldberg J."/>
            <person name="Griggs A."/>
            <person name="Gujja S."/>
            <person name="Hansen M."/>
            <person name="Howarth C."/>
            <person name="Imamovic A."/>
            <person name="Larimer J."/>
            <person name="McCowen C."/>
            <person name="Montmayeur A."/>
            <person name="Murphy C."/>
            <person name="Neiman D."/>
            <person name="Pearson M."/>
            <person name="Priest M."/>
            <person name="Roberts A."/>
            <person name="Saif S."/>
            <person name="Shea T."/>
            <person name="Sisk P."/>
            <person name="Sykes S."/>
            <person name="Wortman J."/>
            <person name="Nusbaum C."/>
            <person name="Birren B."/>
        </authorList>
    </citation>
    <scope>NUCLEOTIDE SEQUENCE [LARGE SCALE GENOMIC DNA]</scope>
    <source>
        <strain evidence="2 3">VS20</strain>
    </source>
</reference>
<dbReference type="InterPro" id="IPR021243">
    <property type="entry name" value="DUF2804"/>
</dbReference>
<dbReference type="OrthoDB" id="4083947at2759"/>
<gene>
    <name evidence="2" type="ORF">SDRG_12189</name>
</gene>
<sequence>MHKQVVSAACTLLLALLLWPRSAPYAKTTTLHFPAHAPLAAAPPMAAYAGGRYTFGRWKHAIADVGFHSHDPASDVLDALTSSFQTKLWHYTSVDTPRFFLGFAFVQLQYVSDVFLYLVDKASMEKHEYTARRPGTVGLAFAASSIDAHQCTVFSASTVLETNETIEACYVGGAWQLRANVPLTSANGSTTRLDMEMALQRDEALTLLYPLADDPRRPAYVHKGAGSAATGHLQFGASHMPLTRGLGAIDWTKSMALRETTWHWASASFFDDDGTAIGINLSQHVYDVDGASQENAIWVDGRVCALRGVQFQIPDLDPVKSNWRITSIAPTSQDNVTLVFTPAGARRDDAGVPYLLHSRFVQPYGTFSGRIVCATDDNIVHDITVDSAFGVVEDHFALW</sequence>
<dbReference type="PANTHER" id="PTHR35868">
    <property type="entry name" value="DUF2804 DOMAIN-CONTAINING PROTEIN-RELATED"/>
    <property type="match status" value="1"/>
</dbReference>
<protein>
    <recommendedName>
        <fullName evidence="4">AttH domain-containing protein</fullName>
    </recommendedName>
</protein>
<dbReference type="Pfam" id="PF10974">
    <property type="entry name" value="DUF2804"/>
    <property type="match status" value="1"/>
</dbReference>
<evidence type="ECO:0000313" key="3">
    <source>
        <dbReference type="Proteomes" id="UP000030762"/>
    </source>
</evidence>
<dbReference type="GeneID" id="19952916"/>
<dbReference type="VEuPathDB" id="FungiDB:SDRG_12189"/>
<dbReference type="OMA" id="NETIEAC"/>
<evidence type="ECO:0000256" key="1">
    <source>
        <dbReference type="SAM" id="SignalP"/>
    </source>
</evidence>
<dbReference type="Proteomes" id="UP000030762">
    <property type="component" value="Unassembled WGS sequence"/>
</dbReference>
<organism evidence="2 3">
    <name type="scientific">Saprolegnia diclina (strain VS20)</name>
    <dbReference type="NCBI Taxonomy" id="1156394"/>
    <lineage>
        <taxon>Eukaryota</taxon>
        <taxon>Sar</taxon>
        <taxon>Stramenopiles</taxon>
        <taxon>Oomycota</taxon>
        <taxon>Saprolegniomycetes</taxon>
        <taxon>Saprolegniales</taxon>
        <taxon>Saprolegniaceae</taxon>
        <taxon>Saprolegnia</taxon>
    </lineage>
</organism>
<evidence type="ECO:0008006" key="4">
    <source>
        <dbReference type="Google" id="ProtNLM"/>
    </source>
</evidence>
<proteinExistence type="predicted"/>
<name>T0Q696_SAPDV</name>
<dbReference type="RefSeq" id="XP_008616474.1">
    <property type="nucleotide sequence ID" value="XM_008618252.1"/>
</dbReference>
<keyword evidence="3" id="KW-1185">Reference proteome</keyword>
<feature type="chain" id="PRO_5004569329" description="AttH domain-containing protein" evidence="1">
    <location>
        <begin position="25"/>
        <end position="399"/>
    </location>
</feature>
<dbReference type="InParanoid" id="T0Q696"/>
<dbReference type="AlphaFoldDB" id="T0Q696"/>
<dbReference type="PANTHER" id="PTHR35868:SF4">
    <property type="entry name" value="DUF2804 DOMAIN-CONTAINING PROTEIN"/>
    <property type="match status" value="1"/>
</dbReference>
<evidence type="ECO:0000313" key="2">
    <source>
        <dbReference type="EMBL" id="EQC30131.1"/>
    </source>
</evidence>
<dbReference type="EMBL" id="JH767178">
    <property type="protein sequence ID" value="EQC30131.1"/>
    <property type="molecule type" value="Genomic_DNA"/>
</dbReference>
<accession>T0Q696</accession>